<dbReference type="SUPFAM" id="SSF53187">
    <property type="entry name" value="Zn-dependent exopeptidases"/>
    <property type="match status" value="1"/>
</dbReference>
<evidence type="ECO:0000256" key="1">
    <source>
        <dbReference type="ARBA" id="ARBA00022801"/>
    </source>
</evidence>
<feature type="signal peptide" evidence="2">
    <location>
        <begin position="1"/>
        <end position="34"/>
    </location>
</feature>
<dbReference type="InterPro" id="IPR050695">
    <property type="entry name" value="N-acetylmuramoyl_amidase_3"/>
</dbReference>
<dbReference type="GO" id="GO:0008745">
    <property type="term" value="F:N-acetylmuramoyl-L-alanine amidase activity"/>
    <property type="evidence" value="ECO:0007669"/>
    <property type="project" value="UniProtKB-EC"/>
</dbReference>
<comment type="caution">
    <text evidence="4">The sequence shown here is derived from an EMBL/GenBank/DDBJ whole genome shotgun (WGS) entry which is preliminary data.</text>
</comment>
<dbReference type="eggNOG" id="COG0860">
    <property type="taxonomic scope" value="Bacteria"/>
</dbReference>
<keyword evidence="1 4" id="KW-0378">Hydrolase</keyword>
<evidence type="ECO:0000256" key="2">
    <source>
        <dbReference type="SAM" id="SignalP"/>
    </source>
</evidence>
<dbReference type="GO" id="GO:0009253">
    <property type="term" value="P:peptidoglycan catabolic process"/>
    <property type="evidence" value="ECO:0007669"/>
    <property type="project" value="InterPro"/>
</dbReference>
<dbReference type="AlphaFoldDB" id="C9LVP3"/>
<dbReference type="EC" id="3.5.1.28" evidence="4"/>
<gene>
    <name evidence="4" type="ORF">SELSPUOL_01535</name>
</gene>
<dbReference type="Gene3D" id="3.40.630.40">
    <property type="entry name" value="Zn-dependent exopeptidases"/>
    <property type="match status" value="1"/>
</dbReference>
<dbReference type="GO" id="GO:0030288">
    <property type="term" value="C:outer membrane-bounded periplasmic space"/>
    <property type="evidence" value="ECO:0007669"/>
    <property type="project" value="TreeGrafter"/>
</dbReference>
<sequence length="363" mass="39188">MRLTIGVVFLFKRFFLSVSLFLMALMLFAPEAFAARALELNDLQYQVVEEDGRSVLRIEIGMSRADVSYTVQKDSAKPKHLIVAVQDAKLGAMRTDATLDGTLGRFMTLREEGRRGVEIMVSFASEVEEQNYAVYTLPADRSAKKPDRLVIDVMTPVAAPVPAFVAPDGIEGVAGHTIVLDPGHGGSDSGAVGPNGVREKDVALQVAQKVQRLLEGAGAHVVMTRTTDRDVYGPNASNGEELQARVDVAERTPGAELFLSIHCNAFSSPTANGTETYSYYGSIEGGRLAAILQEELLAAGGLRDRGAKEANLYVLKHSSMPASLVELAFISNEREEALLTSEDFQNKMAFAIAKGLSRFFVGG</sequence>
<evidence type="ECO:0000313" key="4">
    <source>
        <dbReference type="EMBL" id="EEX77068.1"/>
    </source>
</evidence>
<keyword evidence="2" id="KW-0732">Signal</keyword>
<dbReference type="InterPro" id="IPR002508">
    <property type="entry name" value="MurNAc-LAA_cat"/>
</dbReference>
<organism evidence="4 5">
    <name type="scientific">Selenomonas sputigena (strain ATCC 35185 / DSM 20758 / CCUG 44933 / VPI D19B-28)</name>
    <dbReference type="NCBI Taxonomy" id="546271"/>
    <lineage>
        <taxon>Bacteria</taxon>
        <taxon>Bacillati</taxon>
        <taxon>Bacillota</taxon>
        <taxon>Negativicutes</taxon>
        <taxon>Selenomonadales</taxon>
        <taxon>Selenomonadaceae</taxon>
        <taxon>Selenomonas</taxon>
    </lineage>
</organism>
<dbReference type="SMART" id="SM00646">
    <property type="entry name" value="Ami_3"/>
    <property type="match status" value="1"/>
</dbReference>
<accession>C9LVP3</accession>
<evidence type="ECO:0000313" key="5">
    <source>
        <dbReference type="Proteomes" id="UP000003505"/>
    </source>
</evidence>
<dbReference type="CDD" id="cd02696">
    <property type="entry name" value="MurNAc-LAA"/>
    <property type="match status" value="1"/>
</dbReference>
<dbReference type="Proteomes" id="UP000003505">
    <property type="component" value="Unassembled WGS sequence"/>
</dbReference>
<proteinExistence type="predicted"/>
<feature type="domain" description="MurNAc-LAA" evidence="3">
    <location>
        <begin position="246"/>
        <end position="357"/>
    </location>
</feature>
<name>C9LVP3_SELS3</name>
<dbReference type="Pfam" id="PF01520">
    <property type="entry name" value="Amidase_3"/>
    <property type="match status" value="1"/>
</dbReference>
<dbReference type="EMBL" id="ACKP02000029">
    <property type="protein sequence ID" value="EEX77068.1"/>
    <property type="molecule type" value="Genomic_DNA"/>
</dbReference>
<reference evidence="4 5" key="1">
    <citation type="submission" date="2009-09" db="EMBL/GenBank/DDBJ databases">
        <authorList>
            <person name="Weinstock G."/>
            <person name="Sodergren E."/>
            <person name="Clifton S."/>
            <person name="Fulton L."/>
            <person name="Fulton B."/>
            <person name="Courtney L."/>
            <person name="Fronick C."/>
            <person name="Harrison M."/>
            <person name="Strong C."/>
            <person name="Farmer C."/>
            <person name="Delahaunty K."/>
            <person name="Markovic C."/>
            <person name="Hall O."/>
            <person name="Minx P."/>
            <person name="Tomlinson C."/>
            <person name="Mitreva M."/>
            <person name="Nelson J."/>
            <person name="Hou S."/>
            <person name="Wollam A."/>
            <person name="Pepin K.H."/>
            <person name="Johnson M."/>
            <person name="Bhonagiri V."/>
            <person name="Nash W.E."/>
            <person name="Warren W."/>
            <person name="Chinwalla A."/>
            <person name="Mardis E.R."/>
            <person name="Wilson R.K."/>
        </authorList>
    </citation>
    <scope>NUCLEOTIDE SEQUENCE [LARGE SCALE GENOMIC DNA]</scope>
    <source>
        <strain evidence="5">ATCC 35185 / DSM 20758 / VPI D19B-28</strain>
    </source>
</reference>
<protein>
    <submittedName>
        <fullName evidence="4">N-acetylmuramoyl-L-alanine amidase</fullName>
        <ecNumber evidence="4">3.5.1.28</ecNumber>
    </submittedName>
</protein>
<feature type="chain" id="PRO_5002999590" evidence="2">
    <location>
        <begin position="35"/>
        <end position="363"/>
    </location>
</feature>
<evidence type="ECO:0000259" key="3">
    <source>
        <dbReference type="SMART" id="SM00646"/>
    </source>
</evidence>
<dbReference type="PANTHER" id="PTHR30404">
    <property type="entry name" value="N-ACETYLMURAMOYL-L-ALANINE AMIDASE"/>
    <property type="match status" value="1"/>
</dbReference>
<dbReference type="STRING" id="546271.Selsp_0793"/>
<dbReference type="PANTHER" id="PTHR30404:SF0">
    <property type="entry name" value="N-ACETYLMURAMOYL-L-ALANINE AMIDASE AMIC"/>
    <property type="match status" value="1"/>
</dbReference>